<dbReference type="PANTHER" id="PTHR10566:SF113">
    <property type="entry name" value="PROTEIN ACTIVITY OF BC1 COMPLEX KINASE 7, CHLOROPLASTIC"/>
    <property type="match status" value="1"/>
</dbReference>
<dbReference type="GO" id="GO:0005524">
    <property type="term" value="F:ATP binding"/>
    <property type="evidence" value="ECO:0007669"/>
    <property type="project" value="InterPro"/>
</dbReference>
<feature type="transmembrane region" description="Helical" evidence="2">
    <location>
        <begin position="12"/>
        <end position="30"/>
    </location>
</feature>
<dbReference type="GO" id="GO:0004672">
    <property type="term" value="F:protein kinase activity"/>
    <property type="evidence" value="ECO:0007669"/>
    <property type="project" value="InterPro"/>
</dbReference>
<proteinExistence type="inferred from homology"/>
<comment type="similarity">
    <text evidence="1">Belongs to the protein kinase superfamily. ADCK protein kinase family.</text>
</comment>
<evidence type="ECO:0000256" key="1">
    <source>
        <dbReference type="ARBA" id="ARBA00009670"/>
    </source>
</evidence>
<name>A0A363CWI5_9BACT</name>
<dbReference type="Gene3D" id="1.10.510.10">
    <property type="entry name" value="Transferase(Phosphotransferase) domain 1"/>
    <property type="match status" value="1"/>
</dbReference>
<dbReference type="InterPro" id="IPR050154">
    <property type="entry name" value="UbiB_kinase"/>
</dbReference>
<dbReference type="InterPro" id="IPR000719">
    <property type="entry name" value="Prot_kinase_dom"/>
</dbReference>
<dbReference type="InterPro" id="IPR011009">
    <property type="entry name" value="Kinase-like_dom_sf"/>
</dbReference>
<dbReference type="OrthoDB" id="9795390at2"/>
<dbReference type="Proteomes" id="UP000251135">
    <property type="component" value="Unassembled WGS sequence"/>
</dbReference>
<dbReference type="CDD" id="cd05121">
    <property type="entry name" value="ABC1_ADCK3-like"/>
    <property type="match status" value="1"/>
</dbReference>
<gene>
    <name evidence="4" type="ORF">B0174_11120</name>
</gene>
<comment type="caution">
    <text evidence="4">The sequence shown here is derived from an EMBL/GenBank/DDBJ whole genome shotgun (WGS) entry which is preliminary data.</text>
</comment>
<organism evidence="4 5">
    <name type="scientific">Arcobacter caeni</name>
    <dbReference type="NCBI Taxonomy" id="1912877"/>
    <lineage>
        <taxon>Bacteria</taxon>
        <taxon>Pseudomonadati</taxon>
        <taxon>Campylobacterota</taxon>
        <taxon>Epsilonproteobacteria</taxon>
        <taxon>Campylobacterales</taxon>
        <taxon>Arcobacteraceae</taxon>
        <taxon>Arcobacter</taxon>
    </lineage>
</organism>
<accession>A0A363CWI5</accession>
<keyword evidence="2" id="KW-0472">Membrane</keyword>
<feature type="domain" description="Protein kinase" evidence="3">
    <location>
        <begin position="110"/>
        <end position="441"/>
    </location>
</feature>
<evidence type="ECO:0000259" key="3">
    <source>
        <dbReference type="PROSITE" id="PS50011"/>
    </source>
</evidence>
<sequence>MKTFFKTLSLYSFTRIYGVFSFLLTIYLVIKKKPSFLFFKPLSPKKLKATTINLGASFIKLAQVLATRADFFSSDYLDELKELHDQLPSMSDEEYKEIFSIAFPVNPFLLFEDTPLASASIGQVHIAYLKTGEKVAVKLRRKGIKSRVIADIRIINFFNTIFKPLFSHYTKNSIEAVVSEFSSMILQEVSLNHELGNLQKFSNMYKDSGVKFPKAYASISCDDALVMSYEEGFRFDDKENLKKENIDFNEIIAKLVDFYTTQMLINGYFHADPHPGNLLVNKQGELILLDFGMVKSIPNNIRVAIIELIKAANERDYELYISANKRLGTIAHEAPVAELAEFTDKMFDIFSNENLSSESMQQLAFDVLEGTRNFPFKLPSDAIYILRVSAIIEGLGTTYIENFNGIKDILPILQKNIPKALGASDSIFETIVDEIKSIPFTIKDFKSVIKQASNGELKIEVSQGQLEWIAKEIKDYIKPIVLSLGFIFTSIFMLLYDKDLKEIALVLFSLGLIRLIYK</sequence>
<dbReference type="EMBL" id="MUXE01000022">
    <property type="protein sequence ID" value="PUE63439.1"/>
    <property type="molecule type" value="Genomic_DNA"/>
</dbReference>
<dbReference type="SUPFAM" id="SSF56112">
    <property type="entry name" value="Protein kinase-like (PK-like)"/>
    <property type="match status" value="1"/>
</dbReference>
<keyword evidence="2" id="KW-0812">Transmembrane</keyword>
<keyword evidence="2" id="KW-1133">Transmembrane helix</keyword>
<dbReference type="PANTHER" id="PTHR10566">
    <property type="entry name" value="CHAPERONE-ACTIVITY OF BC1 COMPLEX CABC1 -RELATED"/>
    <property type="match status" value="1"/>
</dbReference>
<evidence type="ECO:0000313" key="4">
    <source>
        <dbReference type="EMBL" id="PUE63439.1"/>
    </source>
</evidence>
<protein>
    <submittedName>
        <fullName evidence="4">ABC transporter</fullName>
    </submittedName>
</protein>
<keyword evidence="5" id="KW-1185">Reference proteome</keyword>
<evidence type="ECO:0000256" key="2">
    <source>
        <dbReference type="SAM" id="Phobius"/>
    </source>
</evidence>
<dbReference type="PROSITE" id="PS50011">
    <property type="entry name" value="PROTEIN_KINASE_DOM"/>
    <property type="match status" value="1"/>
</dbReference>
<reference evidence="4 5" key="1">
    <citation type="submission" date="2017-02" db="EMBL/GenBank/DDBJ databases">
        <title>Arcobacter caeni sp. nov, a new Arcobacter species isolated from reclaimed water.</title>
        <authorList>
            <person name="Figueras M.J."/>
            <person name="Perez-Cataluna A."/>
            <person name="Salas-Masso N."/>
        </authorList>
    </citation>
    <scope>NUCLEOTIDE SEQUENCE [LARGE SCALE GENOMIC DNA]</scope>
    <source>
        <strain evidence="4 5">RW17-10</strain>
    </source>
</reference>
<evidence type="ECO:0000313" key="5">
    <source>
        <dbReference type="Proteomes" id="UP000251135"/>
    </source>
</evidence>
<dbReference type="InterPro" id="IPR004147">
    <property type="entry name" value="ABC1_dom"/>
</dbReference>
<dbReference type="Pfam" id="PF03109">
    <property type="entry name" value="ABC1"/>
    <property type="match status" value="1"/>
</dbReference>
<dbReference type="AlphaFoldDB" id="A0A363CWI5"/>